<dbReference type="InterPro" id="IPR000089">
    <property type="entry name" value="Biotin_lipoyl"/>
</dbReference>
<keyword evidence="9" id="KW-0275">Fatty acid biosynthesis</keyword>
<keyword evidence="8" id="KW-0443">Lipid metabolism</keyword>
<dbReference type="InterPro" id="IPR049074">
    <property type="entry name" value="ACCA_BT"/>
</dbReference>
<evidence type="ECO:0000256" key="9">
    <source>
        <dbReference type="ARBA" id="ARBA00023160"/>
    </source>
</evidence>
<dbReference type="Pfam" id="PF02786">
    <property type="entry name" value="CPSase_L_D2"/>
    <property type="match status" value="1"/>
</dbReference>
<dbReference type="Pfam" id="PF00289">
    <property type="entry name" value="Biotin_carb_N"/>
    <property type="match status" value="1"/>
</dbReference>
<evidence type="ECO:0000256" key="12">
    <source>
        <dbReference type="ARBA" id="ARBA00048065"/>
    </source>
</evidence>
<evidence type="ECO:0000256" key="11">
    <source>
        <dbReference type="ARBA" id="ARBA00023268"/>
    </source>
</evidence>
<dbReference type="GO" id="GO:0005524">
    <property type="term" value="F:ATP binding"/>
    <property type="evidence" value="ECO:0007669"/>
    <property type="project" value="UniProtKB-UniRule"/>
</dbReference>
<keyword evidence="7 14" id="KW-0067">ATP-binding</keyword>
<accession>A0A812QL63</accession>
<keyword evidence="5 14" id="KW-0547">Nucleotide-binding</keyword>
<dbReference type="InterPro" id="IPR049076">
    <property type="entry name" value="ACCA"/>
</dbReference>
<dbReference type="GO" id="GO:0004075">
    <property type="term" value="F:biotin carboxylase activity"/>
    <property type="evidence" value="ECO:0007669"/>
    <property type="project" value="UniProtKB-EC"/>
</dbReference>
<dbReference type="PANTHER" id="PTHR45728">
    <property type="entry name" value="ACETYL-COA CARBOXYLASE, ISOFORM A"/>
    <property type="match status" value="1"/>
</dbReference>
<dbReference type="Pfam" id="PF00364">
    <property type="entry name" value="Biotin_lipoyl"/>
    <property type="match status" value="1"/>
</dbReference>
<dbReference type="PROSITE" id="PS00867">
    <property type="entry name" value="CPSASE_2"/>
    <property type="match status" value="1"/>
</dbReference>
<dbReference type="InterPro" id="IPR011764">
    <property type="entry name" value="Biotin_carboxylation_dom"/>
</dbReference>
<evidence type="ECO:0000313" key="21">
    <source>
        <dbReference type="Proteomes" id="UP000649617"/>
    </source>
</evidence>
<dbReference type="InterPro" id="IPR011762">
    <property type="entry name" value="COA_CT_N"/>
</dbReference>
<dbReference type="SUPFAM" id="SSF52440">
    <property type="entry name" value="PreATP-grasp domain"/>
    <property type="match status" value="1"/>
</dbReference>
<keyword evidence="21" id="KW-1185">Reference proteome</keyword>
<keyword evidence="6" id="KW-0276">Fatty acid metabolism</keyword>
<keyword evidence="10" id="KW-0092">Biotin</keyword>
<dbReference type="InterPro" id="IPR011054">
    <property type="entry name" value="Rudment_hybrid_motif"/>
</dbReference>
<dbReference type="PROSITE" id="PS50975">
    <property type="entry name" value="ATP_GRASP"/>
    <property type="match status" value="1"/>
</dbReference>
<evidence type="ECO:0000259" key="19">
    <source>
        <dbReference type="PROSITE" id="PS50989"/>
    </source>
</evidence>
<dbReference type="Gene3D" id="3.40.50.20">
    <property type="match status" value="1"/>
</dbReference>
<evidence type="ECO:0000256" key="14">
    <source>
        <dbReference type="PROSITE-ProRule" id="PRU00409"/>
    </source>
</evidence>
<evidence type="ECO:0000259" key="16">
    <source>
        <dbReference type="PROSITE" id="PS50975"/>
    </source>
</evidence>
<dbReference type="InterPro" id="IPR005481">
    <property type="entry name" value="BC-like_N"/>
</dbReference>
<dbReference type="FunFam" id="3.90.226.10:FF:000010">
    <property type="entry name" value="acetyl-CoA carboxylase isoform X2"/>
    <property type="match status" value="1"/>
</dbReference>
<evidence type="ECO:0000256" key="7">
    <source>
        <dbReference type="ARBA" id="ARBA00022840"/>
    </source>
</evidence>
<dbReference type="Gene3D" id="3.30.470.20">
    <property type="entry name" value="ATP-grasp fold, B domain"/>
    <property type="match status" value="1"/>
</dbReference>
<dbReference type="Gene3D" id="2.40.460.10">
    <property type="entry name" value="Biotin dependent carboxylase carboxyltransferase"/>
    <property type="match status" value="1"/>
</dbReference>
<comment type="catalytic activity">
    <reaction evidence="12">
        <text>hydrogencarbonate + acetyl-CoA + ATP = malonyl-CoA + ADP + phosphate + H(+)</text>
        <dbReference type="Rhea" id="RHEA:11308"/>
        <dbReference type="ChEBI" id="CHEBI:15378"/>
        <dbReference type="ChEBI" id="CHEBI:17544"/>
        <dbReference type="ChEBI" id="CHEBI:30616"/>
        <dbReference type="ChEBI" id="CHEBI:43474"/>
        <dbReference type="ChEBI" id="CHEBI:57288"/>
        <dbReference type="ChEBI" id="CHEBI:57384"/>
        <dbReference type="ChEBI" id="CHEBI:456216"/>
        <dbReference type="EC" id="6.4.1.2"/>
    </reaction>
</comment>
<dbReference type="FunFam" id="2.40.50.100:FF:000005">
    <property type="entry name" value="Acetyl-CoA carboxylase 1"/>
    <property type="match status" value="1"/>
</dbReference>
<evidence type="ECO:0000256" key="13">
    <source>
        <dbReference type="ARBA" id="ARBA00048600"/>
    </source>
</evidence>
<dbReference type="InterPro" id="IPR011053">
    <property type="entry name" value="Single_hybrid_motif"/>
</dbReference>
<evidence type="ECO:0000256" key="6">
    <source>
        <dbReference type="ARBA" id="ARBA00022832"/>
    </source>
</evidence>
<gene>
    <name evidence="20" type="primary">HFA1</name>
    <name evidence="20" type="ORF">SPIL2461_LOCUS9643</name>
</gene>
<reference evidence="20" key="1">
    <citation type="submission" date="2021-02" db="EMBL/GenBank/DDBJ databases">
        <authorList>
            <person name="Dougan E. K."/>
            <person name="Rhodes N."/>
            <person name="Thang M."/>
            <person name="Chan C."/>
        </authorList>
    </citation>
    <scope>NUCLEOTIDE SEQUENCE</scope>
</reference>
<feature type="domain" description="ATP-grasp" evidence="16">
    <location>
        <begin position="272"/>
        <end position="464"/>
    </location>
</feature>
<feature type="domain" description="CoA carboxyltransferase C-terminal" evidence="19">
    <location>
        <begin position="1739"/>
        <end position="2056"/>
    </location>
</feature>
<protein>
    <submittedName>
        <fullName evidence="20">HFA1 protein</fullName>
    </submittedName>
</protein>
<evidence type="ECO:0000256" key="10">
    <source>
        <dbReference type="ARBA" id="ARBA00023267"/>
    </source>
</evidence>
<dbReference type="SUPFAM" id="SSF56059">
    <property type="entry name" value="Glutathione synthetase ATP-binding domain-like"/>
    <property type="match status" value="1"/>
</dbReference>
<dbReference type="CDD" id="cd06850">
    <property type="entry name" value="biotinyl_domain"/>
    <property type="match status" value="1"/>
</dbReference>
<dbReference type="GO" id="GO:0046872">
    <property type="term" value="F:metal ion binding"/>
    <property type="evidence" value="ECO:0007669"/>
    <property type="project" value="InterPro"/>
</dbReference>
<dbReference type="Pfam" id="PF02785">
    <property type="entry name" value="Biotin_carb_C"/>
    <property type="match status" value="1"/>
</dbReference>
<dbReference type="PROSITE" id="PS50989">
    <property type="entry name" value="COA_CT_CTER"/>
    <property type="match status" value="1"/>
</dbReference>
<keyword evidence="11" id="KW-0511">Multifunctional enzyme</keyword>
<evidence type="ECO:0000313" key="20">
    <source>
        <dbReference type="EMBL" id="CAE7392805.1"/>
    </source>
</evidence>
<dbReference type="SUPFAM" id="SSF52096">
    <property type="entry name" value="ClpP/crotonase"/>
    <property type="match status" value="2"/>
</dbReference>
<comment type="cofactor">
    <cofactor evidence="1">
        <name>biotin</name>
        <dbReference type="ChEBI" id="CHEBI:57586"/>
    </cofactor>
</comment>
<comment type="pathway">
    <text evidence="2">Lipid metabolism; malonyl-CoA biosynthesis; malonyl-CoA from acetyl-CoA: step 1/1.</text>
</comment>
<dbReference type="Gene3D" id="2.40.50.100">
    <property type="match status" value="1"/>
</dbReference>
<dbReference type="Proteomes" id="UP000649617">
    <property type="component" value="Unassembled WGS sequence"/>
</dbReference>
<dbReference type="OrthoDB" id="196847at2759"/>
<dbReference type="SMART" id="SM00878">
    <property type="entry name" value="Biotin_carb_C"/>
    <property type="match status" value="1"/>
</dbReference>
<dbReference type="UniPathway" id="UPA00655">
    <property type="reaction ID" value="UER00711"/>
</dbReference>
<dbReference type="InterPro" id="IPR011763">
    <property type="entry name" value="COA_CT_C"/>
</dbReference>
<dbReference type="Gene3D" id="3.30.1490.20">
    <property type="entry name" value="ATP-grasp fold, A domain"/>
    <property type="match status" value="1"/>
</dbReference>
<evidence type="ECO:0000259" key="18">
    <source>
        <dbReference type="PROSITE" id="PS50980"/>
    </source>
</evidence>
<comment type="caution">
    <text evidence="20">The sequence shown here is derived from an EMBL/GenBank/DDBJ whole genome shotgun (WGS) entry which is preliminary data.</text>
</comment>
<dbReference type="InterPro" id="IPR011761">
    <property type="entry name" value="ATP-grasp"/>
</dbReference>
<dbReference type="Pfam" id="PF01039">
    <property type="entry name" value="Carboxyl_trans"/>
    <property type="match status" value="1"/>
</dbReference>
<evidence type="ECO:0000256" key="5">
    <source>
        <dbReference type="ARBA" id="ARBA00022741"/>
    </source>
</evidence>
<dbReference type="InterPro" id="IPR013815">
    <property type="entry name" value="ATP_grasp_subdomain_1"/>
</dbReference>
<dbReference type="EMBL" id="CAJNIZ010017036">
    <property type="protein sequence ID" value="CAE7392805.1"/>
    <property type="molecule type" value="Genomic_DNA"/>
</dbReference>
<dbReference type="Gene3D" id="3.90.226.10">
    <property type="entry name" value="2-enoyl-CoA Hydratase, Chain A, domain 1"/>
    <property type="match status" value="2"/>
</dbReference>
<dbReference type="InterPro" id="IPR005479">
    <property type="entry name" value="CPAse_ATP-bd"/>
</dbReference>
<evidence type="ECO:0000259" key="17">
    <source>
        <dbReference type="PROSITE" id="PS50979"/>
    </source>
</evidence>
<dbReference type="InterPro" id="IPR034733">
    <property type="entry name" value="AcCoA_carboxyl_beta"/>
</dbReference>
<evidence type="ECO:0000256" key="2">
    <source>
        <dbReference type="ARBA" id="ARBA00004956"/>
    </source>
</evidence>
<dbReference type="Gene3D" id="3.90.1770.10">
    <property type="entry name" value="PreATP-grasp domain"/>
    <property type="match status" value="1"/>
</dbReference>
<dbReference type="PROSITE" id="PS50980">
    <property type="entry name" value="COA_CT_NTER"/>
    <property type="match status" value="1"/>
</dbReference>
<dbReference type="FunFam" id="3.30.1490.20:FF:000003">
    <property type="entry name" value="acetyl-CoA carboxylase isoform X1"/>
    <property type="match status" value="1"/>
</dbReference>
<evidence type="ECO:0000259" key="15">
    <source>
        <dbReference type="PROSITE" id="PS50968"/>
    </source>
</evidence>
<dbReference type="InterPro" id="IPR013537">
    <property type="entry name" value="AcCoA_COase_cen"/>
</dbReference>
<dbReference type="InterPro" id="IPR005482">
    <property type="entry name" value="Biotin_COase_C"/>
</dbReference>
<dbReference type="InterPro" id="IPR001882">
    <property type="entry name" value="Biotin_BS"/>
</dbReference>
<dbReference type="PROSITE" id="PS50979">
    <property type="entry name" value="BC"/>
    <property type="match status" value="1"/>
</dbReference>
<evidence type="ECO:0000256" key="8">
    <source>
        <dbReference type="ARBA" id="ARBA00023098"/>
    </source>
</evidence>
<evidence type="ECO:0000256" key="3">
    <source>
        <dbReference type="ARBA" id="ARBA00022516"/>
    </source>
</evidence>
<dbReference type="GO" id="GO:0006633">
    <property type="term" value="P:fatty acid biosynthetic process"/>
    <property type="evidence" value="ECO:0007669"/>
    <property type="project" value="UniProtKB-KW"/>
</dbReference>
<dbReference type="PROSITE" id="PS00188">
    <property type="entry name" value="BIOTIN"/>
    <property type="match status" value="1"/>
</dbReference>
<sequence>MAAGVAGVAAVPLAQELLAFTSTSGLAPQRAQKQHGQHGAVLAKPTNQAPISNTASAAGAATLTGLAAMLGQGAKKRSGPTKSVCLAQPSSAVLEKGSTEAVDPEKALQQYIKDLGGKRVLRKWLIANNGMAATKAILSLRQWAYLELGLDNAFEFVVMATPEDLEANAEFIRLANTYIEVPGGKNVNNYANVDLIVEIAKSQGVDAVWPGWGHASENPSLPMQLKDLGITFVGPTSPVMSVLGDKIAANILAQTAGVPSIPWSGDGLQADLGPDGTIPKEIFDKGTVSTVEEAKKAVKHIGFPVMIKASEGGGGKGIRMVQEEKDLESSFFQVQNEVPGSPIFMMQLCQGARHIEVQIVGDEHGNAVALNGRDCSTQRRFQKIFEEGPPVVVPRETFLEMERAAQRLTQNIGYIGAGTVEYLYNAKENKFYFLELNPRLQVEHPVTEELTRVNLPATQMLVCSGVPLERVPQIRRFYGKSESDKTSPIKFLEDLYVYPDRHVIASRITAENPDDGFKPTSGRIERIKFQSSVSCWGYFSIGAKGGIHEYADSQFGHIFAHGANREEARKALMLSLKNIEVVGEIRNPVEYLVELLQQEAYVENTIDTSWLDSLIKEKSVTLRYNISDVVFYAAVFRAVQNLKAFDEEVEAALAKSQLGPLREMAKMNTFPVDITFEGVRYQFSVSRLGPSLLELSIQNQKFMAQVMAQPDGTFLVSVGKTVMRVMGSDEALGLRLRLDGIGTIMLPTVYDPSELRSEFNGKIVRYLQDNGGMVQEGEPYVELEAMKMIMPIKATATGKVSHLRGAGSIVSAGELLANLELSDPSKVKKIVPFDGTFAISADGNGKDRSLQSQLEMVLDGFSSQEEPALMAQKMFSQLPEAECDDVASALVERYLAVEEKFSPLIKEKLTNDQIYASLIEENKENLPAVASLALAHSQIGTRSEVVLAALRSLRKLNPSVNLMQKIGRLAELANTGGYGEVVLVAETTMALLSSEPFEERSAALRTVMDTDSPDLQSISRMPASKAGAELLSDLLLDDSSKVRTNALTALMRRLYRSFLVKDVDVKDEAAGNMRCNFKFQFPGTADEDSFREAHVKVVTDFAAAREALKEDIPMEDASSNMNTMKVIVTSPGDGNFDAMSGEMEGLLKAANANLQSAGIREVGLVVSNVPHALRYASFMASDSWKENLATRDMKPSLPNVLEVYRLAEDYKLEKVMPPVGRNSQVYIGTPLDTVPSKTNPSTIFARMIKHSMSDFPDNETSWTNSLENLLLNAVDEVERARLNPKIGYGPNSNIFAHIVANVDVEASEAYAKLEGFLNLFVARHQSRLGKMKVDEIVVKIGIGSQLNRKQTLRLTASSMTGEYLRTSGALETYDVITGSPKEWFDLKSGEKTQLTSAKAKSRLQLRRSLARNAGSTYAPDFLGMLKIELIKKWNIYQEAGGSRQMPTAIFKSTELVLGKDGELGEVDREPGQHNIGMIAWRCTLQSPEYPQGRDIVLIANDVTHKAGSFGVDEDELFQKASEYARHRGLPRIHIACNSGARVGLAEELKPFIKAKWTDDDPAKGFDYLYLEEKDATSLPEGAVDTHTVTVGGKKHYVIDSIIGEGLKSTQGGIGVENLRGSGLIAGETSKAYNEVFTLSYVTGRSVGIGAYLNRLGQRVIQMVNGPMILTGFSALNKLLGKNVYTSQDQLGGPQVMVPNGVTHQVVSDDTEGVAAILDWLSFVPKAACDNPPILDPVDPVSREVTFVPSKTPYDPRHMLAGVTTPEDGKLTGFFDEGTFKEYLAGWGRSVIVGRAKLGGIPMGVIAVETRNMDRRIPADPANPASQEVVEPQAGQVWFPDSAFKTATAIRDFNRGENLPLIIFANWRGFSGGTRDMYQEVLKFGAQIVDALVEYKSPVFVYIPPGGELRGGSWVVIDPTINPEQMEMYADVDSRGGILEPPGIVEVKFRAAQQKDMMHRLDPELRKYDAMLEESSSSEVGSAASDIEMQIKAREEKLQPLYTQIACEFADLHDRTGRMEAKGVIRKGLEWRRSREFFYWRVRCRLLLKDENRGCGFRGKSFCIAKQASHISGFWVISAAWCAMAEWNEHCGTSSNPSKVP</sequence>
<dbReference type="GO" id="GO:0003989">
    <property type="term" value="F:acetyl-CoA carboxylase activity"/>
    <property type="evidence" value="ECO:0007669"/>
    <property type="project" value="UniProtKB-EC"/>
</dbReference>
<name>A0A812QL63_SYMPI</name>
<dbReference type="InterPro" id="IPR029045">
    <property type="entry name" value="ClpP/crotonase-like_dom_sf"/>
</dbReference>
<dbReference type="InterPro" id="IPR016185">
    <property type="entry name" value="PreATP-grasp_dom_sf"/>
</dbReference>
<feature type="domain" description="CoA carboxyltransferase N-terminal" evidence="18">
    <location>
        <begin position="1405"/>
        <end position="1735"/>
    </location>
</feature>
<dbReference type="Pfam" id="PF21385">
    <property type="entry name" value="ACCA_BT"/>
    <property type="match status" value="1"/>
</dbReference>
<dbReference type="PANTHER" id="PTHR45728:SF3">
    <property type="entry name" value="ACETYL-COA CARBOXYLASE"/>
    <property type="match status" value="1"/>
</dbReference>
<evidence type="ECO:0000256" key="1">
    <source>
        <dbReference type="ARBA" id="ARBA00001953"/>
    </source>
</evidence>
<keyword evidence="3" id="KW-0444">Lipid biosynthesis</keyword>
<feature type="domain" description="Biotin carboxylation" evidence="17">
    <location>
        <begin position="120"/>
        <end position="616"/>
    </location>
</feature>
<dbReference type="GO" id="GO:2001295">
    <property type="term" value="P:malonyl-CoA biosynthetic process"/>
    <property type="evidence" value="ECO:0007669"/>
    <property type="project" value="UniProtKB-UniPathway"/>
</dbReference>
<dbReference type="PROSITE" id="PS00866">
    <property type="entry name" value="CPSASE_1"/>
    <property type="match status" value="1"/>
</dbReference>
<dbReference type="SUPFAM" id="SSF51246">
    <property type="entry name" value="Rudiment single hybrid motif"/>
    <property type="match status" value="1"/>
</dbReference>
<evidence type="ECO:0000256" key="4">
    <source>
        <dbReference type="ARBA" id="ARBA00022598"/>
    </source>
</evidence>
<organism evidence="20 21">
    <name type="scientific">Symbiodinium pilosum</name>
    <name type="common">Dinoflagellate</name>
    <dbReference type="NCBI Taxonomy" id="2952"/>
    <lineage>
        <taxon>Eukaryota</taxon>
        <taxon>Sar</taxon>
        <taxon>Alveolata</taxon>
        <taxon>Dinophyceae</taxon>
        <taxon>Suessiales</taxon>
        <taxon>Symbiodiniaceae</taxon>
        <taxon>Symbiodinium</taxon>
    </lineage>
</organism>
<proteinExistence type="predicted"/>
<dbReference type="Pfam" id="PF08326">
    <property type="entry name" value="ACC_central"/>
    <property type="match status" value="2"/>
</dbReference>
<feature type="domain" description="Lipoyl-binding" evidence="15">
    <location>
        <begin position="746"/>
        <end position="820"/>
    </location>
</feature>
<dbReference type="SUPFAM" id="SSF51230">
    <property type="entry name" value="Single hybrid motif"/>
    <property type="match status" value="1"/>
</dbReference>
<comment type="catalytic activity">
    <reaction evidence="13">
        <text>N(6)-biotinyl-L-lysyl-[protein] + hydrogencarbonate + ATP = N(6)-carboxybiotinyl-L-lysyl-[protein] + ADP + phosphate + H(+)</text>
        <dbReference type="Rhea" id="RHEA:13501"/>
        <dbReference type="Rhea" id="RHEA-COMP:10505"/>
        <dbReference type="Rhea" id="RHEA-COMP:10506"/>
        <dbReference type="ChEBI" id="CHEBI:15378"/>
        <dbReference type="ChEBI" id="CHEBI:17544"/>
        <dbReference type="ChEBI" id="CHEBI:30616"/>
        <dbReference type="ChEBI" id="CHEBI:43474"/>
        <dbReference type="ChEBI" id="CHEBI:83144"/>
        <dbReference type="ChEBI" id="CHEBI:83145"/>
        <dbReference type="ChEBI" id="CHEBI:456216"/>
        <dbReference type="EC" id="6.3.4.14"/>
    </reaction>
</comment>
<keyword evidence="4" id="KW-0436">Ligase</keyword>
<dbReference type="PROSITE" id="PS50968">
    <property type="entry name" value="BIOTINYL_LIPOYL"/>
    <property type="match status" value="1"/>
</dbReference>